<name>A0A1W4WID5_AGRPL</name>
<dbReference type="STRING" id="224129.A0A1W4WID5"/>
<evidence type="ECO:0000313" key="5">
    <source>
        <dbReference type="Proteomes" id="UP000192223"/>
    </source>
</evidence>
<dbReference type="InParanoid" id="A0A1W4WID5"/>
<proteinExistence type="predicted"/>
<evidence type="ECO:0000256" key="4">
    <source>
        <dbReference type="SAM" id="SignalP"/>
    </source>
</evidence>
<feature type="chain" id="PRO_5010740948" evidence="4">
    <location>
        <begin position="20"/>
        <end position="125"/>
    </location>
</feature>
<dbReference type="RefSeq" id="XP_018323699.1">
    <property type="nucleotide sequence ID" value="XM_018468197.1"/>
</dbReference>
<dbReference type="AlphaFoldDB" id="A0A1W4WID5"/>
<dbReference type="GO" id="GO:0042302">
    <property type="term" value="F:structural constituent of cuticle"/>
    <property type="evidence" value="ECO:0007669"/>
    <property type="project" value="UniProtKB-UniRule"/>
</dbReference>
<keyword evidence="1 2" id="KW-0193">Cuticle</keyword>
<dbReference type="OrthoDB" id="6382835at2759"/>
<organism evidence="5 6">
    <name type="scientific">Agrilus planipennis</name>
    <name type="common">Emerald ash borer</name>
    <name type="synonym">Agrilus marcopoli</name>
    <dbReference type="NCBI Taxonomy" id="224129"/>
    <lineage>
        <taxon>Eukaryota</taxon>
        <taxon>Metazoa</taxon>
        <taxon>Ecdysozoa</taxon>
        <taxon>Arthropoda</taxon>
        <taxon>Hexapoda</taxon>
        <taxon>Insecta</taxon>
        <taxon>Pterygota</taxon>
        <taxon>Neoptera</taxon>
        <taxon>Endopterygota</taxon>
        <taxon>Coleoptera</taxon>
        <taxon>Polyphaga</taxon>
        <taxon>Elateriformia</taxon>
        <taxon>Buprestoidea</taxon>
        <taxon>Buprestidae</taxon>
        <taxon>Agrilinae</taxon>
        <taxon>Agrilus</taxon>
    </lineage>
</organism>
<dbReference type="GO" id="GO:0031012">
    <property type="term" value="C:extracellular matrix"/>
    <property type="evidence" value="ECO:0007669"/>
    <property type="project" value="TreeGrafter"/>
</dbReference>
<dbReference type="GO" id="GO:0005615">
    <property type="term" value="C:extracellular space"/>
    <property type="evidence" value="ECO:0007669"/>
    <property type="project" value="TreeGrafter"/>
</dbReference>
<dbReference type="InterPro" id="IPR031311">
    <property type="entry name" value="CHIT_BIND_RR_consensus"/>
</dbReference>
<dbReference type="Proteomes" id="UP000192223">
    <property type="component" value="Unplaced"/>
</dbReference>
<evidence type="ECO:0000256" key="1">
    <source>
        <dbReference type="ARBA" id="ARBA00022460"/>
    </source>
</evidence>
<dbReference type="PRINTS" id="PR00947">
    <property type="entry name" value="CUTICLE"/>
</dbReference>
<dbReference type="GeneID" id="108735954"/>
<dbReference type="KEGG" id="apln:108735954"/>
<dbReference type="Pfam" id="PF00379">
    <property type="entry name" value="Chitin_bind_4"/>
    <property type="match status" value="1"/>
</dbReference>
<evidence type="ECO:0000256" key="3">
    <source>
        <dbReference type="SAM" id="MobiDB-lite"/>
    </source>
</evidence>
<feature type="compositionally biased region" description="Basic and acidic residues" evidence="3">
    <location>
        <begin position="99"/>
        <end position="114"/>
    </location>
</feature>
<accession>A0A1W4WID5</accession>
<reference evidence="6" key="1">
    <citation type="submission" date="2025-08" db="UniProtKB">
        <authorList>
            <consortium name="RefSeq"/>
        </authorList>
    </citation>
    <scope>IDENTIFICATION</scope>
    <source>
        <tissue evidence="6">Entire body</tissue>
    </source>
</reference>
<keyword evidence="4" id="KW-0732">Signal</keyword>
<dbReference type="InterPro" id="IPR000618">
    <property type="entry name" value="Insect_cuticle"/>
</dbReference>
<dbReference type="PANTHER" id="PTHR12236:SF96">
    <property type="entry name" value="PUPAL CUTICLE PROTEIN EDG-84A-LIKE PROTEIN"/>
    <property type="match status" value="1"/>
</dbReference>
<feature type="region of interest" description="Disordered" evidence="3">
    <location>
        <begin position="99"/>
        <end position="125"/>
    </location>
</feature>
<dbReference type="PROSITE" id="PS00233">
    <property type="entry name" value="CHIT_BIND_RR_1"/>
    <property type="match status" value="1"/>
</dbReference>
<evidence type="ECO:0000256" key="2">
    <source>
        <dbReference type="PROSITE-ProRule" id="PRU00497"/>
    </source>
</evidence>
<sequence>MNYSTLFFLVIVGGPMAWCTHHEHHEEGPAHYHFSYGVNDPHTKDHKSQHEESDGHVVKGSYSLHEPDGTERIVEYVAGPHTGFQAVVKRIGHAHHPEHYGHHGGHHEGYDGAESHVGITHWGHH</sequence>
<keyword evidence="5" id="KW-1185">Reference proteome</keyword>
<evidence type="ECO:0000313" key="6">
    <source>
        <dbReference type="RefSeq" id="XP_018323699.1"/>
    </source>
</evidence>
<feature type="signal peptide" evidence="4">
    <location>
        <begin position="1"/>
        <end position="19"/>
    </location>
</feature>
<protein>
    <submittedName>
        <fullName evidence="6">Cuticle protein 7-like</fullName>
    </submittedName>
</protein>
<gene>
    <name evidence="6" type="primary">LOC108735954</name>
</gene>
<dbReference type="InterPro" id="IPR051217">
    <property type="entry name" value="Insect_Cuticle_Struc_Prot"/>
</dbReference>
<dbReference type="PROSITE" id="PS51155">
    <property type="entry name" value="CHIT_BIND_RR_2"/>
    <property type="match status" value="1"/>
</dbReference>
<dbReference type="PANTHER" id="PTHR12236">
    <property type="entry name" value="STRUCTURAL CONTITUENT OF CUTICLE"/>
    <property type="match status" value="1"/>
</dbReference>